<dbReference type="PANTHER" id="PTHR42923:SF46">
    <property type="entry name" value="AMINE OXIDASE"/>
    <property type="match status" value="1"/>
</dbReference>
<dbReference type="AlphaFoldDB" id="A0A0W1A659"/>
<name>A0A0W1A659_9GAMM</name>
<evidence type="ECO:0000313" key="4">
    <source>
        <dbReference type="Proteomes" id="UP000054662"/>
    </source>
</evidence>
<evidence type="ECO:0000256" key="1">
    <source>
        <dbReference type="SAM" id="Phobius"/>
    </source>
</evidence>
<dbReference type="InterPro" id="IPR002937">
    <property type="entry name" value="Amino_oxidase"/>
</dbReference>
<dbReference type="Proteomes" id="UP000054662">
    <property type="component" value="Unassembled WGS sequence"/>
</dbReference>
<dbReference type="EMBL" id="LNZC01000027">
    <property type="protein sequence ID" value="KTD76831.1"/>
    <property type="molecule type" value="Genomic_DNA"/>
</dbReference>
<dbReference type="Gene3D" id="3.30.9.80">
    <property type="match status" value="1"/>
</dbReference>
<organism evidence="3 4">
    <name type="scientific">Legionella worsleiensis</name>
    <dbReference type="NCBI Taxonomy" id="45076"/>
    <lineage>
        <taxon>Bacteria</taxon>
        <taxon>Pseudomonadati</taxon>
        <taxon>Pseudomonadota</taxon>
        <taxon>Gammaproteobacteria</taxon>
        <taxon>Legionellales</taxon>
        <taxon>Legionellaceae</taxon>
        <taxon>Legionella</taxon>
    </lineage>
</organism>
<gene>
    <name evidence="3" type="ORF">Lwor_2056</name>
</gene>
<comment type="caution">
    <text evidence="3">The sequence shown here is derived from an EMBL/GenBank/DDBJ whole genome shotgun (WGS) entry which is preliminary data.</text>
</comment>
<dbReference type="PATRIC" id="fig|45076.6.peg.2249"/>
<keyword evidence="1" id="KW-0812">Transmembrane</keyword>
<dbReference type="InterPro" id="IPR050464">
    <property type="entry name" value="Zeta_carotene_desat/Oxidored"/>
</dbReference>
<dbReference type="Pfam" id="PF01593">
    <property type="entry name" value="Amino_oxidase"/>
    <property type="match status" value="1"/>
</dbReference>
<dbReference type="OrthoDB" id="20837at2"/>
<evidence type="ECO:0000259" key="2">
    <source>
        <dbReference type="Pfam" id="PF01593"/>
    </source>
</evidence>
<dbReference type="RefSeq" id="WP_058493822.1">
    <property type="nucleotide sequence ID" value="NZ_CBCRUR010000004.1"/>
</dbReference>
<keyword evidence="1" id="KW-0472">Membrane</keyword>
<keyword evidence="4" id="KW-1185">Reference proteome</keyword>
<dbReference type="GO" id="GO:0016491">
    <property type="term" value="F:oxidoreductase activity"/>
    <property type="evidence" value="ECO:0007669"/>
    <property type="project" value="InterPro"/>
</dbReference>
<accession>A0A0W1A659</accession>
<dbReference type="STRING" id="45076.Lwor_2056"/>
<dbReference type="InterPro" id="IPR036188">
    <property type="entry name" value="FAD/NAD-bd_sf"/>
</dbReference>
<dbReference type="Gene3D" id="3.50.50.60">
    <property type="entry name" value="FAD/NAD(P)-binding domain"/>
    <property type="match status" value="1"/>
</dbReference>
<dbReference type="PANTHER" id="PTHR42923">
    <property type="entry name" value="PROTOPORPHYRINOGEN OXIDASE"/>
    <property type="match status" value="1"/>
</dbReference>
<reference evidence="3 4" key="1">
    <citation type="submission" date="2015-11" db="EMBL/GenBank/DDBJ databases">
        <title>Genomic analysis of 38 Legionella species identifies large and diverse effector repertoires.</title>
        <authorList>
            <person name="Burstein D."/>
            <person name="Amaro F."/>
            <person name="Zusman T."/>
            <person name="Lifshitz Z."/>
            <person name="Cohen O."/>
            <person name="Gilbert J.A."/>
            <person name="Pupko T."/>
            <person name="Shuman H.A."/>
            <person name="Segal G."/>
        </authorList>
    </citation>
    <scope>NUCLEOTIDE SEQUENCE [LARGE SCALE GENOMIC DNA]</scope>
    <source>
        <strain evidence="3 4">ATCC 49508</strain>
    </source>
</reference>
<keyword evidence="1" id="KW-1133">Transmembrane helix</keyword>
<dbReference type="SUPFAM" id="SSF51905">
    <property type="entry name" value="FAD/NAD(P)-binding domain"/>
    <property type="match status" value="1"/>
</dbReference>
<feature type="domain" description="Amine oxidase" evidence="2">
    <location>
        <begin position="11"/>
        <end position="469"/>
    </location>
</feature>
<proteinExistence type="predicted"/>
<evidence type="ECO:0000313" key="3">
    <source>
        <dbReference type="EMBL" id="KTD76831.1"/>
    </source>
</evidence>
<protein>
    <recommendedName>
        <fullName evidence="2">Amine oxidase domain-containing protein</fullName>
    </recommendedName>
</protein>
<sequence length="530" mass="61131">MPKIIIMGCGIGGLTVAHELVNSIDSNYEIHLYDRHDIIGGMARSGLKKRDGTMLPTEYCWRIYGPNYTNLRHILKQIPLKHDASKTVHDNLIDISDYLIADQQTIVHMNNRPSTLFDLRRVFKKVPLKQKIQVLNKIIYCFLISTERLNALDKLSWANYINPDNSLCHDMKKYIINIMGPYLGADAEKVNVPSVAKTLESFKILNRPISVMNGPTNEAWFDHWKIYLESKGATFHLNSEITAIDVEQDAIKHIILADNTQISGDVYFCSLPVESVTRLESLKIPGISTLAKRSYQLMTSIQFYFDKKINLPCKNTAMYIPDSPWQLVIEPQGSIWNKNYNGVADLWSIGLCDSVHPGLLIKKPFVECSHEEIKEEVWYQILQSEFNQYLHLDAVQITDYNVWDTYVYNGKKLDTYEPKFSTNQGTFYLRPENKTHLKNMYFATAYTKTDTDMFEMESAAESGRRAAQNLEPSIKVIGIQRPLFFSVYRLIDRIVPSLNIYQYVPILWFLLGVIPALIVFPFLLLYRKIR</sequence>
<feature type="transmembrane region" description="Helical" evidence="1">
    <location>
        <begin position="506"/>
        <end position="526"/>
    </location>
</feature>